<feature type="region of interest" description="Disordered" evidence="1">
    <location>
        <begin position="471"/>
        <end position="501"/>
    </location>
</feature>
<keyword evidence="3" id="KW-1185">Reference proteome</keyword>
<reference evidence="2" key="1">
    <citation type="submission" date="2023-03" db="EMBL/GenBank/DDBJ databases">
        <title>Massive genome expansion in bonnet fungi (Mycena s.s.) driven by repeated elements and novel gene families across ecological guilds.</title>
        <authorList>
            <consortium name="Lawrence Berkeley National Laboratory"/>
            <person name="Harder C.B."/>
            <person name="Miyauchi S."/>
            <person name="Viragh M."/>
            <person name="Kuo A."/>
            <person name="Thoen E."/>
            <person name="Andreopoulos B."/>
            <person name="Lu D."/>
            <person name="Skrede I."/>
            <person name="Drula E."/>
            <person name="Henrissat B."/>
            <person name="Morin E."/>
            <person name="Kohler A."/>
            <person name="Barry K."/>
            <person name="LaButti K."/>
            <person name="Morin E."/>
            <person name="Salamov A."/>
            <person name="Lipzen A."/>
            <person name="Mereny Z."/>
            <person name="Hegedus B."/>
            <person name="Baldrian P."/>
            <person name="Stursova M."/>
            <person name="Weitz H."/>
            <person name="Taylor A."/>
            <person name="Grigoriev I.V."/>
            <person name="Nagy L.G."/>
            <person name="Martin F."/>
            <person name="Kauserud H."/>
        </authorList>
    </citation>
    <scope>NUCLEOTIDE SEQUENCE</scope>
    <source>
        <strain evidence="2">CBHHK182m</strain>
    </source>
</reference>
<organism evidence="2 3">
    <name type="scientific">Mycena metata</name>
    <dbReference type="NCBI Taxonomy" id="1033252"/>
    <lineage>
        <taxon>Eukaryota</taxon>
        <taxon>Fungi</taxon>
        <taxon>Dikarya</taxon>
        <taxon>Basidiomycota</taxon>
        <taxon>Agaricomycotina</taxon>
        <taxon>Agaricomycetes</taxon>
        <taxon>Agaricomycetidae</taxon>
        <taxon>Agaricales</taxon>
        <taxon>Marasmiineae</taxon>
        <taxon>Mycenaceae</taxon>
        <taxon>Mycena</taxon>
    </lineage>
</organism>
<dbReference type="Proteomes" id="UP001215598">
    <property type="component" value="Unassembled WGS sequence"/>
</dbReference>
<sequence length="515" mass="56000">MARTKAKKPPAASRSSPARERKPTEKSKAEAEKKRKNKKKMVDDDTILGVNWKKHPELSEKLIAIVLEVKAIKQSLFPPCGPNASTTKGGGKPKATAHWELCLLLLGKLPGYEESLAAAANVPADKQAYANKMNNRISTMGKITVPICRRATVTDNGPPVALCLFRHSTRRYNREMGETGAGIARAADIDMSSQNAFTTKWAAISAVCPWYFDMRDLIGQRPNLVPTGLGNSSTAVAPGIIIPTLTGDAAAGDAGTEIDELAGDDGTPGVLIDDWEPTPPPSPRPRGHKRAFDETDDAGSGDDYRPMSPVASESAPAAMDDEEEEEDGGGQGDDDDKGEGETGERKKKVKKVKPKGKTNRKTPAKPTASTPAVATPSVAPKAAKKTKIAEFSEIAKSEERTRQQELEFATLRTRHQMKAMEVKGRIEEKREERRKVKEDARREERMMKLQMKQARIQNAHELRMAATGTGRMSSFDASHGTASFDTHSRGSGSSYSEPNYEFDGFNGNATIHFSS</sequence>
<feature type="compositionally biased region" description="Polar residues" evidence="1">
    <location>
        <begin position="471"/>
        <end position="497"/>
    </location>
</feature>
<dbReference type="AlphaFoldDB" id="A0AAD7GKV3"/>
<feature type="region of interest" description="Disordered" evidence="1">
    <location>
        <begin position="419"/>
        <end position="447"/>
    </location>
</feature>
<feature type="compositionally biased region" description="Basic and acidic residues" evidence="1">
    <location>
        <begin position="17"/>
        <end position="33"/>
    </location>
</feature>
<feature type="region of interest" description="Disordered" evidence="1">
    <location>
        <begin position="1"/>
        <end position="41"/>
    </location>
</feature>
<dbReference type="EMBL" id="JARKIB010000574">
    <property type="protein sequence ID" value="KAJ7699412.1"/>
    <property type="molecule type" value="Genomic_DNA"/>
</dbReference>
<evidence type="ECO:0000313" key="2">
    <source>
        <dbReference type="EMBL" id="KAJ7699412.1"/>
    </source>
</evidence>
<feature type="compositionally biased region" description="Acidic residues" evidence="1">
    <location>
        <begin position="319"/>
        <end position="338"/>
    </location>
</feature>
<protein>
    <submittedName>
        <fullName evidence="2">Uncharacterized protein</fullName>
    </submittedName>
</protein>
<evidence type="ECO:0000256" key="1">
    <source>
        <dbReference type="SAM" id="MobiDB-lite"/>
    </source>
</evidence>
<comment type="caution">
    <text evidence="2">The sequence shown here is derived from an EMBL/GenBank/DDBJ whole genome shotgun (WGS) entry which is preliminary data.</text>
</comment>
<gene>
    <name evidence="2" type="ORF">B0H16DRAFT_1749446</name>
</gene>
<feature type="region of interest" description="Disordered" evidence="1">
    <location>
        <begin position="258"/>
        <end position="386"/>
    </location>
</feature>
<proteinExistence type="predicted"/>
<feature type="compositionally biased region" description="Basic residues" evidence="1">
    <location>
        <begin position="345"/>
        <end position="363"/>
    </location>
</feature>
<name>A0AAD7GKV3_9AGAR</name>
<evidence type="ECO:0000313" key="3">
    <source>
        <dbReference type="Proteomes" id="UP001215598"/>
    </source>
</evidence>
<accession>A0AAD7GKV3</accession>